<dbReference type="EMBL" id="JACGWY010000002">
    <property type="protein sequence ID" value="MBA8816624.1"/>
    <property type="molecule type" value="Genomic_DNA"/>
</dbReference>
<dbReference type="AlphaFoldDB" id="A0A7W3JPG6"/>
<name>A0A7W3JPG6_9MICO</name>
<dbReference type="InterPro" id="IPR000836">
    <property type="entry name" value="PRTase_dom"/>
</dbReference>
<dbReference type="InterPro" id="IPR029057">
    <property type="entry name" value="PRTase-like"/>
</dbReference>
<dbReference type="PANTHER" id="PTHR47505:SF1">
    <property type="entry name" value="DNA UTILIZATION PROTEIN YHGH"/>
    <property type="match status" value="1"/>
</dbReference>
<keyword evidence="3" id="KW-0808">Transferase</keyword>
<dbReference type="CDD" id="cd06223">
    <property type="entry name" value="PRTases_typeI"/>
    <property type="match status" value="1"/>
</dbReference>
<gene>
    <name evidence="3" type="ORF">FHX48_001697</name>
</gene>
<dbReference type="Proteomes" id="UP000526083">
    <property type="component" value="Unassembled WGS sequence"/>
</dbReference>
<feature type="domain" description="Phosphoribosyltransferase" evidence="2">
    <location>
        <begin position="155"/>
        <end position="219"/>
    </location>
</feature>
<dbReference type="GO" id="GO:0016757">
    <property type="term" value="F:glycosyltransferase activity"/>
    <property type="evidence" value="ECO:0007669"/>
    <property type="project" value="UniProtKB-KW"/>
</dbReference>
<sequence>MAIFEIPSYVSRSLADALTLFLPVECAGCGLHDVALCQQCRDALHPHPIFQETLGGLRVCSGLAFSGVSADVIRAVKEEGKTSTLAAALAPALRRAVEEVCALSGDLPITSLIVVPIPTSRAAMRRRGFRVVEVIAKRAGLSSQRLLWSTRTTADQRDLGRHERQRNVTDSMRARSFAAARVLLIDDVVTSGATLDEAARAIRAAGGIPVGAATVAATPRWADAEHTKTLGR</sequence>
<keyword evidence="3" id="KW-0328">Glycosyltransferase</keyword>
<dbReference type="Pfam" id="PF00156">
    <property type="entry name" value="Pribosyltran"/>
    <property type="match status" value="1"/>
</dbReference>
<evidence type="ECO:0000313" key="4">
    <source>
        <dbReference type="Proteomes" id="UP000526083"/>
    </source>
</evidence>
<dbReference type="SUPFAM" id="SSF53271">
    <property type="entry name" value="PRTase-like"/>
    <property type="match status" value="1"/>
</dbReference>
<organism evidence="3 4">
    <name type="scientific">Microbacterium halimionae</name>
    <dbReference type="NCBI Taxonomy" id="1526413"/>
    <lineage>
        <taxon>Bacteria</taxon>
        <taxon>Bacillati</taxon>
        <taxon>Actinomycetota</taxon>
        <taxon>Actinomycetes</taxon>
        <taxon>Micrococcales</taxon>
        <taxon>Microbacteriaceae</taxon>
        <taxon>Microbacterium</taxon>
    </lineage>
</organism>
<dbReference type="RefSeq" id="WP_167047058.1">
    <property type="nucleotide sequence ID" value="NZ_JAAOZB010000001.1"/>
</dbReference>
<dbReference type="Gene3D" id="3.40.50.2020">
    <property type="match status" value="1"/>
</dbReference>
<dbReference type="PANTHER" id="PTHR47505">
    <property type="entry name" value="DNA UTILIZATION PROTEIN YHGH"/>
    <property type="match status" value="1"/>
</dbReference>
<evidence type="ECO:0000313" key="3">
    <source>
        <dbReference type="EMBL" id="MBA8816624.1"/>
    </source>
</evidence>
<evidence type="ECO:0000259" key="2">
    <source>
        <dbReference type="Pfam" id="PF00156"/>
    </source>
</evidence>
<comment type="similarity">
    <text evidence="1">Belongs to the ComF/GntX family.</text>
</comment>
<reference evidence="3 4" key="1">
    <citation type="submission" date="2020-07" db="EMBL/GenBank/DDBJ databases">
        <title>Sequencing the genomes of 1000 actinobacteria strains.</title>
        <authorList>
            <person name="Klenk H.-P."/>
        </authorList>
    </citation>
    <scope>NUCLEOTIDE SEQUENCE [LARGE SCALE GENOMIC DNA]</scope>
    <source>
        <strain evidence="3 4">DSM 27576</strain>
    </source>
</reference>
<protein>
    <submittedName>
        <fullName evidence="3">Putative amidophosphoribosyltransferase</fullName>
    </submittedName>
</protein>
<evidence type="ECO:0000256" key="1">
    <source>
        <dbReference type="ARBA" id="ARBA00008007"/>
    </source>
</evidence>
<accession>A0A7W3JPG6</accession>
<keyword evidence="4" id="KW-1185">Reference proteome</keyword>
<dbReference type="InterPro" id="IPR051910">
    <property type="entry name" value="ComF/GntX_DNA_util-trans"/>
</dbReference>
<proteinExistence type="inferred from homology"/>
<comment type="caution">
    <text evidence="3">The sequence shown here is derived from an EMBL/GenBank/DDBJ whole genome shotgun (WGS) entry which is preliminary data.</text>
</comment>